<evidence type="ECO:0000256" key="1">
    <source>
        <dbReference type="ARBA" id="ARBA00004141"/>
    </source>
</evidence>
<comment type="subcellular location">
    <subcellularLocation>
        <location evidence="1">Membrane</location>
        <topology evidence="1">Multi-pass membrane protein</topology>
    </subcellularLocation>
</comment>
<feature type="domain" description="ABC-2 type transporter transmembrane" evidence="5">
    <location>
        <begin position="1"/>
        <end position="71"/>
    </location>
</feature>
<dbReference type="GO" id="GO:0016020">
    <property type="term" value="C:membrane"/>
    <property type="evidence" value="ECO:0007669"/>
    <property type="project" value="UniProtKB-SubCell"/>
</dbReference>
<evidence type="ECO:0000256" key="2">
    <source>
        <dbReference type="ARBA" id="ARBA00022692"/>
    </source>
</evidence>
<sequence length="73" mass="8025">MLLIYVFLCLSIGIGISGLAQNQLQALQMSSFTLSLPLCCPALLAFISMPDWAKAIGSCLPLTYFIRWLRALC</sequence>
<evidence type="ECO:0000259" key="5">
    <source>
        <dbReference type="Pfam" id="PF01061"/>
    </source>
</evidence>
<gene>
    <name evidence="6" type="ORF">J4734_17990</name>
</gene>
<keyword evidence="3" id="KW-1133">Transmembrane helix</keyword>
<comment type="caution">
    <text evidence="6">The sequence shown here is derived from an EMBL/GenBank/DDBJ whole genome shotgun (WGS) entry which is preliminary data.</text>
</comment>
<accession>A0A939NPZ4</accession>
<evidence type="ECO:0000313" key="7">
    <source>
        <dbReference type="Proteomes" id="UP000664620"/>
    </source>
</evidence>
<name>A0A939NPZ4_KLEPN</name>
<evidence type="ECO:0000256" key="3">
    <source>
        <dbReference type="ARBA" id="ARBA00022989"/>
    </source>
</evidence>
<dbReference type="GO" id="GO:0140359">
    <property type="term" value="F:ABC-type transporter activity"/>
    <property type="evidence" value="ECO:0007669"/>
    <property type="project" value="InterPro"/>
</dbReference>
<dbReference type="Proteomes" id="UP000664620">
    <property type="component" value="Unassembled WGS sequence"/>
</dbReference>
<reference evidence="6" key="1">
    <citation type="submission" date="2021-03" db="EMBL/GenBank/DDBJ databases">
        <title>Molecular epidemiology and mechanisms of colistin and carbapenem resistance in Enterobacteriaceae from clinical isolates, the environment and porcine samples in Pretoria, South Africa.</title>
        <authorList>
            <person name="Bogoshi D."/>
            <person name="Mbelle N.M."/>
            <person name="Naidoo V."/>
            <person name="Osei Sekyere J."/>
        </authorList>
    </citation>
    <scope>NUCLEOTIDE SEQUENCE</scope>
    <source>
        <strain evidence="6">C034</strain>
    </source>
</reference>
<dbReference type="InterPro" id="IPR013525">
    <property type="entry name" value="ABC2_TM"/>
</dbReference>
<dbReference type="Pfam" id="PF01061">
    <property type="entry name" value="ABC2_membrane"/>
    <property type="match status" value="1"/>
</dbReference>
<proteinExistence type="predicted"/>
<dbReference type="AlphaFoldDB" id="A0A939NPZ4"/>
<keyword evidence="4" id="KW-0472">Membrane</keyword>
<dbReference type="EMBL" id="JAGETO010000074">
    <property type="protein sequence ID" value="MBO2029418.1"/>
    <property type="molecule type" value="Genomic_DNA"/>
</dbReference>
<evidence type="ECO:0000313" key="6">
    <source>
        <dbReference type="EMBL" id="MBO2029418.1"/>
    </source>
</evidence>
<protein>
    <submittedName>
        <fullName evidence="6">ABC transporter permease</fullName>
    </submittedName>
</protein>
<evidence type="ECO:0000256" key="4">
    <source>
        <dbReference type="ARBA" id="ARBA00023136"/>
    </source>
</evidence>
<keyword evidence="2" id="KW-0812">Transmembrane</keyword>
<organism evidence="6 7">
    <name type="scientific">Klebsiella pneumoniae</name>
    <dbReference type="NCBI Taxonomy" id="573"/>
    <lineage>
        <taxon>Bacteria</taxon>
        <taxon>Pseudomonadati</taxon>
        <taxon>Pseudomonadota</taxon>
        <taxon>Gammaproteobacteria</taxon>
        <taxon>Enterobacterales</taxon>
        <taxon>Enterobacteriaceae</taxon>
        <taxon>Klebsiella/Raoultella group</taxon>
        <taxon>Klebsiella</taxon>
        <taxon>Klebsiella pneumoniae complex</taxon>
    </lineage>
</organism>